<evidence type="ECO:0000256" key="9">
    <source>
        <dbReference type="ARBA" id="ARBA00022833"/>
    </source>
</evidence>
<reference evidence="17 18" key="1">
    <citation type="journal article" date="2018" name="Nat. Ecol. Evol.">
        <title>Genomic signatures of mitonuclear coevolution across populations of Tigriopus californicus.</title>
        <authorList>
            <person name="Barreto F.S."/>
            <person name="Watson E.T."/>
            <person name="Lima T.G."/>
            <person name="Willett C.S."/>
            <person name="Edmands S."/>
            <person name="Li W."/>
            <person name="Burton R.S."/>
        </authorList>
    </citation>
    <scope>NUCLEOTIDE SEQUENCE [LARGE SCALE GENOMIC DNA]</scope>
    <source>
        <strain evidence="17 18">San Diego</strain>
    </source>
</reference>
<gene>
    <name evidence="17" type="ORF">TCAL_04609</name>
</gene>
<protein>
    <recommendedName>
        <fullName evidence="3 12">RNA-binding protein NOB1</fullName>
    </recommendedName>
</protein>
<name>A0A553P9N4_TIGCA</name>
<evidence type="ECO:0000256" key="12">
    <source>
        <dbReference type="PIRNR" id="PIRNR037125"/>
    </source>
</evidence>
<dbReference type="InterPro" id="IPR039907">
    <property type="entry name" value="NOB1"/>
</dbReference>
<feature type="compositionally biased region" description="Polar residues" evidence="14">
    <location>
        <begin position="177"/>
        <end position="192"/>
    </location>
</feature>
<dbReference type="SUPFAM" id="SSF144206">
    <property type="entry name" value="NOB1 zinc finger-like"/>
    <property type="match status" value="1"/>
</dbReference>
<dbReference type="Gene3D" id="3.40.50.1010">
    <property type="entry name" value="5'-nuclease"/>
    <property type="match status" value="1"/>
</dbReference>
<evidence type="ECO:0000259" key="15">
    <source>
        <dbReference type="Pfam" id="PF08772"/>
    </source>
</evidence>
<keyword evidence="10 12" id="KW-0539">Nucleus</keyword>
<dbReference type="Pfam" id="PF08772">
    <property type="entry name" value="Zn_ribbon_NOB1"/>
    <property type="match status" value="1"/>
</dbReference>
<evidence type="ECO:0000313" key="18">
    <source>
        <dbReference type="Proteomes" id="UP000318571"/>
    </source>
</evidence>
<evidence type="ECO:0000256" key="2">
    <source>
        <dbReference type="ARBA" id="ARBA00005858"/>
    </source>
</evidence>
<evidence type="ECO:0000256" key="6">
    <source>
        <dbReference type="ARBA" id="ARBA00022723"/>
    </source>
</evidence>
<dbReference type="InterPro" id="IPR017117">
    <property type="entry name" value="Nob1_euk"/>
</dbReference>
<dbReference type="CDD" id="cd09876">
    <property type="entry name" value="PIN_Nob1-like"/>
    <property type="match status" value="1"/>
</dbReference>
<feature type="compositionally biased region" description="Polar residues" evidence="14">
    <location>
        <begin position="408"/>
        <end position="422"/>
    </location>
</feature>
<evidence type="ECO:0000256" key="10">
    <source>
        <dbReference type="ARBA" id="ARBA00023242"/>
    </source>
</evidence>
<dbReference type="FunFam" id="3.40.50.1010:FF:000018">
    <property type="entry name" value="RNA-binding protein NOB1"/>
    <property type="match status" value="1"/>
</dbReference>
<dbReference type="OMA" id="GYELECE"/>
<keyword evidence="8" id="KW-0378">Hydrolase</keyword>
<feature type="compositionally biased region" description="Acidic residues" evidence="14">
    <location>
        <begin position="193"/>
        <end position="217"/>
    </location>
</feature>
<sequence length="431" mass="48357">MTDRCEVLVVDSGGFLRNAPLRDLGQRVITLREVVAEIKDKATKERLQVLPYDLEFKEPLSEDIKIVTDFSKKTGDYASLSAVDLKVLALTYRLERELVGVKHIKTEPTTKPTVQFYHPKTNNPNSDAKLIGFYRPENESESENESEDDEKEESVVEPIEKEENSDQIVAEKVSELSIKNDTNENSLKSQETLDNENGNEVEADSESQEEDDDEDEGWITPSNIKAKTKAMNGALPGGDQFVKVACMTTDFAMQNVLKQMNLHVLSVQGMLIRETKTWILRCYSCFNTTPLMNKRFCPKCGHKTLKRVSVTLNADGTQEIHISTRRQLTGRGKKFSLPKPMGGKHAVNPILTADQHLPQQRMTRAAKQKTNAMDPDYIAGDSPFSLHDVTSRSAIIGVPDKGHMASSMYWNKSNPNAVGKNTGNRRKKRAL</sequence>
<feature type="binding site" evidence="13">
    <location>
        <position position="300"/>
    </location>
    <ligand>
        <name>Zn(2+)</name>
        <dbReference type="ChEBI" id="CHEBI:29105"/>
    </ligand>
</feature>
<dbReference type="PIRSF" id="PIRSF037125">
    <property type="entry name" value="D-site_20S_pre-rRNA_nuclease"/>
    <property type="match status" value="1"/>
</dbReference>
<comment type="function">
    <text evidence="11">May play a role in mRNA degradation. Endonuclease required for processing of 20S pre-rRNA precursor and biogenesis of 40S ribosomal subunits.</text>
</comment>
<dbReference type="AlphaFoldDB" id="A0A553P9N4"/>
<keyword evidence="7" id="KW-0863">Zinc-finger</keyword>
<dbReference type="STRING" id="6832.A0A553P9N4"/>
<accession>A0A553P9N4</accession>
<dbReference type="GO" id="GO:0005634">
    <property type="term" value="C:nucleus"/>
    <property type="evidence" value="ECO:0007669"/>
    <property type="project" value="UniProtKB-SubCell"/>
</dbReference>
<dbReference type="GO" id="GO:0004521">
    <property type="term" value="F:RNA endonuclease activity"/>
    <property type="evidence" value="ECO:0007669"/>
    <property type="project" value="UniProtKB-UniRule"/>
</dbReference>
<feature type="binding site" evidence="13">
    <location>
        <position position="282"/>
    </location>
    <ligand>
        <name>Zn(2+)</name>
        <dbReference type="ChEBI" id="CHEBI:29105"/>
    </ligand>
</feature>
<feature type="binding site" evidence="13">
    <location>
        <position position="285"/>
    </location>
    <ligand>
        <name>Zn(2+)</name>
        <dbReference type="ChEBI" id="CHEBI:29105"/>
    </ligand>
</feature>
<dbReference type="GO" id="GO:0008270">
    <property type="term" value="F:zinc ion binding"/>
    <property type="evidence" value="ECO:0007669"/>
    <property type="project" value="UniProtKB-KW"/>
</dbReference>
<dbReference type="PANTHER" id="PTHR12814:SF2">
    <property type="entry name" value="RNA-BINDING PROTEIN NOB1"/>
    <property type="match status" value="1"/>
</dbReference>
<feature type="binding site" evidence="13">
    <location>
        <position position="297"/>
    </location>
    <ligand>
        <name>Zn(2+)</name>
        <dbReference type="ChEBI" id="CHEBI:29105"/>
    </ligand>
</feature>
<dbReference type="Gene3D" id="6.20.210.10">
    <property type="entry name" value="Nin one binding (NOB1), Zn-ribbon-like"/>
    <property type="match status" value="1"/>
</dbReference>
<evidence type="ECO:0000256" key="5">
    <source>
        <dbReference type="ARBA" id="ARBA00022722"/>
    </source>
</evidence>
<organism evidence="17 18">
    <name type="scientific">Tigriopus californicus</name>
    <name type="common">Marine copepod</name>
    <dbReference type="NCBI Taxonomy" id="6832"/>
    <lineage>
        <taxon>Eukaryota</taxon>
        <taxon>Metazoa</taxon>
        <taxon>Ecdysozoa</taxon>
        <taxon>Arthropoda</taxon>
        <taxon>Crustacea</taxon>
        <taxon>Multicrustacea</taxon>
        <taxon>Hexanauplia</taxon>
        <taxon>Copepoda</taxon>
        <taxon>Harpacticoida</taxon>
        <taxon>Harpacticidae</taxon>
        <taxon>Tigriopus</taxon>
    </lineage>
</organism>
<evidence type="ECO:0000256" key="1">
    <source>
        <dbReference type="ARBA" id="ARBA00004123"/>
    </source>
</evidence>
<keyword evidence="9 12" id="KW-0862">Zinc</keyword>
<keyword evidence="4" id="KW-0597">Phosphoprotein</keyword>
<dbReference type="GO" id="GO:0030490">
    <property type="term" value="P:maturation of SSU-rRNA"/>
    <property type="evidence" value="ECO:0007669"/>
    <property type="project" value="TreeGrafter"/>
</dbReference>
<keyword evidence="18" id="KW-1185">Reference proteome</keyword>
<feature type="domain" description="Nin one binding (NOB1) Zn-ribbon-like" evidence="15">
    <location>
        <begin position="272"/>
        <end position="343"/>
    </location>
</feature>
<evidence type="ECO:0000313" key="17">
    <source>
        <dbReference type="EMBL" id="TRY74392.1"/>
    </source>
</evidence>
<evidence type="ECO:0000256" key="7">
    <source>
        <dbReference type="ARBA" id="ARBA00022771"/>
    </source>
</evidence>
<keyword evidence="6 12" id="KW-0479">Metal-binding</keyword>
<proteinExistence type="inferred from homology"/>
<dbReference type="InterPro" id="IPR033411">
    <property type="entry name" value="Ribonuclease_PIN"/>
</dbReference>
<dbReference type="GO" id="GO:0030688">
    <property type="term" value="C:preribosome, small subunit precursor"/>
    <property type="evidence" value="ECO:0007669"/>
    <property type="project" value="TreeGrafter"/>
</dbReference>
<evidence type="ECO:0000259" key="16">
    <source>
        <dbReference type="Pfam" id="PF17146"/>
    </source>
</evidence>
<comment type="caution">
    <text evidence="17">The sequence shown here is derived from an EMBL/GenBank/DDBJ whole genome shotgun (WGS) entry which is preliminary data.</text>
</comment>
<evidence type="ECO:0000256" key="3">
    <source>
        <dbReference type="ARBA" id="ARBA00018439"/>
    </source>
</evidence>
<dbReference type="InterPro" id="IPR014881">
    <property type="entry name" value="NOB1_Zn-bd"/>
</dbReference>
<dbReference type="Pfam" id="PF17146">
    <property type="entry name" value="PIN_6"/>
    <property type="match status" value="1"/>
</dbReference>
<evidence type="ECO:0000256" key="13">
    <source>
        <dbReference type="PIRSR" id="PIRSR037125-1"/>
    </source>
</evidence>
<evidence type="ECO:0000256" key="14">
    <source>
        <dbReference type="SAM" id="MobiDB-lite"/>
    </source>
</evidence>
<evidence type="ECO:0000256" key="4">
    <source>
        <dbReference type="ARBA" id="ARBA00022553"/>
    </source>
</evidence>
<feature type="domain" description="Ribonuclease PIN" evidence="16">
    <location>
        <begin position="8"/>
        <end position="94"/>
    </location>
</feature>
<dbReference type="EMBL" id="VCGU01000005">
    <property type="protein sequence ID" value="TRY74392.1"/>
    <property type="molecule type" value="Genomic_DNA"/>
</dbReference>
<dbReference type="Proteomes" id="UP000318571">
    <property type="component" value="Chromosome 2"/>
</dbReference>
<feature type="region of interest" description="Disordered" evidence="14">
    <location>
        <begin position="407"/>
        <end position="431"/>
    </location>
</feature>
<dbReference type="InterPro" id="IPR036283">
    <property type="entry name" value="NOB1_Zf-like_sf"/>
</dbReference>
<evidence type="ECO:0000256" key="11">
    <source>
        <dbReference type="ARBA" id="ARBA00045628"/>
    </source>
</evidence>
<feature type="compositionally biased region" description="Acidic residues" evidence="14">
    <location>
        <begin position="139"/>
        <end position="152"/>
    </location>
</feature>
<evidence type="ECO:0000256" key="8">
    <source>
        <dbReference type="ARBA" id="ARBA00022801"/>
    </source>
</evidence>
<feature type="region of interest" description="Disordered" evidence="14">
    <location>
        <begin position="137"/>
        <end position="219"/>
    </location>
</feature>
<comment type="subcellular location">
    <subcellularLocation>
        <location evidence="1 12">Nucleus</location>
    </subcellularLocation>
</comment>
<dbReference type="GO" id="GO:0016787">
    <property type="term" value="F:hydrolase activity"/>
    <property type="evidence" value="ECO:0007669"/>
    <property type="project" value="UniProtKB-KW"/>
</dbReference>
<comment type="similarity">
    <text evidence="2 12">Belongs to the NOB1 family.</text>
</comment>
<dbReference type="PANTHER" id="PTHR12814">
    <property type="entry name" value="RNA-BINDING PROTEIN NOB1"/>
    <property type="match status" value="1"/>
</dbReference>
<keyword evidence="5" id="KW-0540">Nuclease</keyword>